<feature type="zinc finger region" description="CHC2-type" evidence="14">
    <location>
        <begin position="39"/>
        <end position="66"/>
    </location>
</feature>
<evidence type="ECO:0000259" key="16">
    <source>
        <dbReference type="PROSITE" id="PS50880"/>
    </source>
</evidence>
<evidence type="ECO:0000256" key="2">
    <source>
        <dbReference type="ARBA" id="ARBA00022515"/>
    </source>
</evidence>
<evidence type="ECO:0000256" key="4">
    <source>
        <dbReference type="ARBA" id="ARBA00022695"/>
    </source>
</evidence>
<evidence type="ECO:0000256" key="9">
    <source>
        <dbReference type="ARBA" id="ARBA00022842"/>
    </source>
</evidence>
<protein>
    <recommendedName>
        <fullName evidence="12 13">DNA primase</fullName>
        <ecNumber evidence="12">2.7.7.101</ecNumber>
    </recommendedName>
</protein>
<evidence type="ECO:0000313" key="18">
    <source>
        <dbReference type="Proteomes" id="UP000460549"/>
    </source>
</evidence>
<dbReference type="GO" id="GO:0005737">
    <property type="term" value="C:cytoplasm"/>
    <property type="evidence" value="ECO:0007669"/>
    <property type="project" value="TreeGrafter"/>
</dbReference>
<keyword evidence="6 13" id="KW-0479">Metal-binding</keyword>
<dbReference type="InterPro" id="IPR050219">
    <property type="entry name" value="DnaG_primase"/>
</dbReference>
<keyword evidence="10 12" id="KW-0238">DNA-binding</keyword>
<accession>A0A7X2PD79</accession>
<keyword evidence="7 14" id="KW-0863">Zinc-finger</keyword>
<comment type="similarity">
    <text evidence="12 13">Belongs to the DnaG primase family.</text>
</comment>
<organism evidence="17 18">
    <name type="scientific">Bullifex porci</name>
    <dbReference type="NCBI Taxonomy" id="2606638"/>
    <lineage>
        <taxon>Bacteria</taxon>
        <taxon>Pseudomonadati</taxon>
        <taxon>Spirochaetota</taxon>
        <taxon>Spirochaetia</taxon>
        <taxon>Spirochaetales</taxon>
        <taxon>Spirochaetaceae</taxon>
        <taxon>Bullifex</taxon>
    </lineage>
</organism>
<evidence type="ECO:0000256" key="11">
    <source>
        <dbReference type="ARBA" id="ARBA00023163"/>
    </source>
</evidence>
<dbReference type="SMART" id="SM00400">
    <property type="entry name" value="ZnF_CHCC"/>
    <property type="match status" value="1"/>
</dbReference>
<dbReference type="SUPFAM" id="SSF56731">
    <property type="entry name" value="DNA primase core"/>
    <property type="match status" value="1"/>
</dbReference>
<dbReference type="InterPro" id="IPR037068">
    <property type="entry name" value="DNA_primase_core_N_sf"/>
</dbReference>
<dbReference type="CDD" id="cd03364">
    <property type="entry name" value="TOPRIM_DnaG_primases"/>
    <property type="match status" value="1"/>
</dbReference>
<comment type="caution">
    <text evidence="17">The sequence shown here is derived from an EMBL/GenBank/DDBJ whole genome shotgun (WGS) entry which is preliminary data.</text>
</comment>
<dbReference type="Proteomes" id="UP000460549">
    <property type="component" value="Unassembled WGS sequence"/>
</dbReference>
<evidence type="ECO:0000256" key="1">
    <source>
        <dbReference type="ARBA" id="ARBA00022478"/>
    </source>
</evidence>
<comment type="subunit">
    <text evidence="12">Monomer. Interacts with DnaB.</text>
</comment>
<dbReference type="GO" id="GO:1990077">
    <property type="term" value="C:primosome complex"/>
    <property type="evidence" value="ECO:0007669"/>
    <property type="project" value="UniProtKB-KW"/>
</dbReference>
<comment type="catalytic activity">
    <reaction evidence="12">
        <text>ssDNA + n NTP = ssDNA/pppN(pN)n-1 hybrid + (n-1) diphosphate.</text>
        <dbReference type="EC" id="2.7.7.101"/>
    </reaction>
</comment>
<dbReference type="InterPro" id="IPR006295">
    <property type="entry name" value="DNA_primase_DnaG"/>
</dbReference>
<keyword evidence="4 12" id="KW-0548">Nucleotidyltransferase</keyword>
<dbReference type="PROSITE" id="PS50880">
    <property type="entry name" value="TOPRIM"/>
    <property type="match status" value="1"/>
</dbReference>
<dbReference type="Gene3D" id="3.90.580.10">
    <property type="entry name" value="Zinc finger, CHC2-type domain"/>
    <property type="match status" value="1"/>
</dbReference>
<dbReference type="SMART" id="SM00493">
    <property type="entry name" value="TOPRIM"/>
    <property type="match status" value="1"/>
</dbReference>
<dbReference type="InterPro" id="IPR002694">
    <property type="entry name" value="Znf_CHC2"/>
</dbReference>
<dbReference type="RefSeq" id="WP_154425939.1">
    <property type="nucleotide sequence ID" value="NZ_VUNN01000017.1"/>
</dbReference>
<sequence>MPIYSDKTIEEIKRKLSIVDVASSYTQIYQKSGKPWIKCPFHGNGQERTPSCKLDIESSRYYCFGCHATGTMFNFVMEMEHLTFPESVEFLAEKAGVELEKTDKKSSNTNKEREERDALFDLYDRLTKTFSYMLLKTESGKRALDYLRKRKISDETILRFSLGYAPQDPKWLYDFLKSKSYSDEALKKSGLFSSNHYPYPLFANRLMFPVKNWQGKIVAFGARDLSFRENAPKYINTPETVIYSKKHNLYAFYEGLDVIKKEKSVIVCEGNFDAISLQQSGIRNAVAPFGTAFTSEQADLICRYCSHVDLLFDSDGAGQKATEKAIVMLQEKNIEVGVLRIEGAKDASELLETKGEEAVKNILLNKQTGFSYLVNNGLNLYNIRTPKGKSDFVSYLKDFINATQSQVEKESYVQRVSELLSVGQEQIYSDLNRNPVVRKVYENPIREEQVHFEPLNTSAISLDLYLMLIFANHRELFSEYTKVLNFGDLKDKEAQMIFVALENMRRSNMGTSDEIFLSLFADERVRNDVNTSFELEEFRRERPQVVIDEILDRLSLRKKEEERQLISAQLKQGEQDGIANEDLKTLLNEKFSIEKEILELKDRLFNDRRVVDNE</sequence>
<evidence type="ECO:0000256" key="7">
    <source>
        <dbReference type="ARBA" id="ARBA00022771"/>
    </source>
</evidence>
<dbReference type="InterPro" id="IPR019475">
    <property type="entry name" value="DNA_primase_DnaB-bd"/>
</dbReference>
<evidence type="ECO:0000313" key="17">
    <source>
        <dbReference type="EMBL" id="MSU06795.1"/>
    </source>
</evidence>
<feature type="coiled-coil region" evidence="15">
    <location>
        <begin position="551"/>
        <end position="603"/>
    </location>
</feature>
<evidence type="ECO:0000256" key="15">
    <source>
        <dbReference type="SAM" id="Coils"/>
    </source>
</evidence>
<dbReference type="NCBIfam" id="TIGR01391">
    <property type="entry name" value="dnaG"/>
    <property type="match status" value="1"/>
</dbReference>
<keyword evidence="9" id="KW-0460">Magnesium</keyword>
<gene>
    <name evidence="12 17" type="primary">dnaG</name>
    <name evidence="17" type="ORF">FYJ80_08405</name>
</gene>
<dbReference type="Pfam" id="PF13155">
    <property type="entry name" value="Toprim_2"/>
    <property type="match status" value="1"/>
</dbReference>
<dbReference type="Pfam" id="PF08275">
    <property type="entry name" value="DNAG_N"/>
    <property type="match status" value="1"/>
</dbReference>
<keyword evidence="18" id="KW-1185">Reference proteome</keyword>
<evidence type="ECO:0000256" key="14">
    <source>
        <dbReference type="PIRSR" id="PIRSR002811-1"/>
    </source>
</evidence>
<evidence type="ECO:0000256" key="13">
    <source>
        <dbReference type="PIRNR" id="PIRNR002811"/>
    </source>
</evidence>
<keyword evidence="1 12" id="KW-0240">DNA-directed RNA polymerase</keyword>
<dbReference type="GO" id="GO:0003677">
    <property type="term" value="F:DNA binding"/>
    <property type="evidence" value="ECO:0007669"/>
    <property type="project" value="UniProtKB-KW"/>
</dbReference>
<dbReference type="PANTHER" id="PTHR30313">
    <property type="entry name" value="DNA PRIMASE"/>
    <property type="match status" value="1"/>
</dbReference>
<dbReference type="InterPro" id="IPR006171">
    <property type="entry name" value="TOPRIM_dom"/>
</dbReference>
<evidence type="ECO:0000256" key="8">
    <source>
        <dbReference type="ARBA" id="ARBA00022833"/>
    </source>
</evidence>
<evidence type="ECO:0000256" key="12">
    <source>
        <dbReference type="HAMAP-Rule" id="MF_00974"/>
    </source>
</evidence>
<comment type="caution">
    <text evidence="12">Lacks conserved residue(s) required for the propagation of feature annotation.</text>
</comment>
<evidence type="ECO:0000256" key="10">
    <source>
        <dbReference type="ARBA" id="ARBA00023125"/>
    </source>
</evidence>
<comment type="cofactor">
    <cofactor evidence="13 14">
        <name>Zn(2+)</name>
        <dbReference type="ChEBI" id="CHEBI:29105"/>
    </cofactor>
    <text evidence="13 14">Binds 1 zinc ion per monomer.</text>
</comment>
<dbReference type="Pfam" id="PF10410">
    <property type="entry name" value="DnaB_bind"/>
    <property type="match status" value="1"/>
</dbReference>
<dbReference type="PANTHER" id="PTHR30313:SF2">
    <property type="entry name" value="DNA PRIMASE"/>
    <property type="match status" value="1"/>
</dbReference>
<dbReference type="Gene3D" id="3.90.980.10">
    <property type="entry name" value="DNA primase, catalytic core, N-terminal domain"/>
    <property type="match status" value="1"/>
</dbReference>
<dbReference type="GO" id="GO:0006269">
    <property type="term" value="P:DNA replication, synthesis of primer"/>
    <property type="evidence" value="ECO:0007669"/>
    <property type="project" value="UniProtKB-UniRule"/>
</dbReference>
<dbReference type="GO" id="GO:0008270">
    <property type="term" value="F:zinc ion binding"/>
    <property type="evidence" value="ECO:0007669"/>
    <property type="project" value="UniProtKB-KW"/>
</dbReference>
<dbReference type="GO" id="GO:0003899">
    <property type="term" value="F:DNA-directed RNA polymerase activity"/>
    <property type="evidence" value="ECO:0007669"/>
    <property type="project" value="UniProtKB-UniRule"/>
</dbReference>
<dbReference type="InterPro" id="IPR030846">
    <property type="entry name" value="DnaG_bac"/>
</dbReference>
<dbReference type="InterPro" id="IPR034151">
    <property type="entry name" value="TOPRIM_DnaG_bac"/>
</dbReference>
<dbReference type="Pfam" id="PF01807">
    <property type="entry name" value="Zn_ribbon_DnaG"/>
    <property type="match status" value="1"/>
</dbReference>
<keyword evidence="8 13" id="KW-0862">Zinc</keyword>
<evidence type="ECO:0000256" key="3">
    <source>
        <dbReference type="ARBA" id="ARBA00022679"/>
    </source>
</evidence>
<dbReference type="EMBL" id="VUNN01000017">
    <property type="protein sequence ID" value="MSU06795.1"/>
    <property type="molecule type" value="Genomic_DNA"/>
</dbReference>
<dbReference type="PIRSF" id="PIRSF002811">
    <property type="entry name" value="DnaG"/>
    <property type="match status" value="1"/>
</dbReference>
<dbReference type="HAMAP" id="MF_00974">
    <property type="entry name" value="DNA_primase_DnaG"/>
    <property type="match status" value="1"/>
</dbReference>
<dbReference type="InterPro" id="IPR013264">
    <property type="entry name" value="DNAG_N"/>
</dbReference>
<keyword evidence="2 12" id="KW-0639">Primosome</keyword>
<keyword evidence="15" id="KW-0175">Coiled coil</keyword>
<name>A0A7X2PD79_9SPIO</name>
<proteinExistence type="inferred from homology"/>
<comment type="function">
    <text evidence="12 13">RNA polymerase that catalyzes the synthesis of short RNA molecules used as primers for DNA polymerase during DNA replication.</text>
</comment>
<evidence type="ECO:0000256" key="6">
    <source>
        <dbReference type="ARBA" id="ARBA00022723"/>
    </source>
</evidence>
<keyword evidence="3 12" id="KW-0808">Transferase</keyword>
<keyword evidence="11 12" id="KW-0804">Transcription</keyword>
<feature type="domain" description="Toprim" evidence="16">
    <location>
        <begin position="263"/>
        <end position="344"/>
    </location>
</feature>
<evidence type="ECO:0000256" key="5">
    <source>
        <dbReference type="ARBA" id="ARBA00022705"/>
    </source>
</evidence>
<dbReference type="InterPro" id="IPR036977">
    <property type="entry name" value="DNA_primase_Znf_CHC2"/>
</dbReference>
<dbReference type="AlphaFoldDB" id="A0A7X2PD79"/>
<reference evidence="17 18" key="1">
    <citation type="submission" date="2019-08" db="EMBL/GenBank/DDBJ databases">
        <title>In-depth cultivation of the pig gut microbiome towards novel bacterial diversity and tailored functional studies.</title>
        <authorList>
            <person name="Wylensek D."/>
            <person name="Hitch T.C.A."/>
            <person name="Clavel T."/>
        </authorList>
    </citation>
    <scope>NUCLEOTIDE SEQUENCE [LARGE SCALE GENOMIC DNA]</scope>
    <source>
        <strain evidence="17 18">NM-380-WT-3C1</strain>
    </source>
</reference>
<dbReference type="Gene3D" id="3.40.1360.10">
    <property type="match status" value="1"/>
</dbReference>
<dbReference type="SUPFAM" id="SSF57783">
    <property type="entry name" value="Zinc beta-ribbon"/>
    <property type="match status" value="1"/>
</dbReference>
<keyword evidence="5 12" id="KW-0235">DNA replication</keyword>
<dbReference type="GO" id="GO:0000428">
    <property type="term" value="C:DNA-directed RNA polymerase complex"/>
    <property type="evidence" value="ECO:0007669"/>
    <property type="project" value="UniProtKB-KW"/>
</dbReference>
<dbReference type="EC" id="2.7.7.101" evidence="12"/>